<sequence length="83" mass="9393">MYSNSTVHGKEKTQYQRIGCEMEDETGKRFIILDRFIALSGLPDFSNGKYSDSVLVSKFSVKKKGEAEIETSFESEEVDNGIF</sequence>
<comment type="caution">
    <text evidence="1">The sequence shown here is derived from an EMBL/GenBank/DDBJ whole genome shotgun (WGS) entry which is preliminary data.</text>
</comment>
<dbReference type="PATRIC" id="fig|1125702.3.peg.2237"/>
<evidence type="ECO:0000313" key="1">
    <source>
        <dbReference type="EMBL" id="EPF46072.1"/>
    </source>
</evidence>
<dbReference type="AlphaFoldDB" id="S3LP19"/>
<dbReference type="Proteomes" id="UP000014605">
    <property type="component" value="Unassembled WGS sequence"/>
</dbReference>
<proteinExistence type="predicted"/>
<protein>
    <submittedName>
        <fullName evidence="1">Uncharacterized protein</fullName>
    </submittedName>
</protein>
<name>S3LP19_9SPIR</name>
<keyword evidence="2" id="KW-1185">Reference proteome</keyword>
<evidence type="ECO:0000313" key="2">
    <source>
        <dbReference type="Proteomes" id="UP000014605"/>
    </source>
</evidence>
<gene>
    <name evidence="1" type="ORF">HMPREF1222_02162</name>
</gene>
<organism evidence="1 2">
    <name type="scientific">Treponema vincentii F0403</name>
    <dbReference type="NCBI Taxonomy" id="1125702"/>
    <lineage>
        <taxon>Bacteria</taxon>
        <taxon>Pseudomonadati</taxon>
        <taxon>Spirochaetota</taxon>
        <taxon>Spirochaetia</taxon>
        <taxon>Spirochaetales</taxon>
        <taxon>Treponemataceae</taxon>
        <taxon>Treponema</taxon>
    </lineage>
</organism>
<dbReference type="EMBL" id="ATFC01000010">
    <property type="protein sequence ID" value="EPF46072.1"/>
    <property type="molecule type" value="Genomic_DNA"/>
</dbReference>
<reference evidence="1 2" key="1">
    <citation type="submission" date="2013-04" db="EMBL/GenBank/DDBJ databases">
        <title>The Genome Sequence of Treponema vincentii F0403.</title>
        <authorList>
            <consortium name="The Broad Institute Genomics Platform"/>
            <person name="Earl A."/>
            <person name="Ward D."/>
            <person name="Feldgarden M."/>
            <person name="Gevers D."/>
            <person name="Leonetti C."/>
            <person name="Izard J."/>
            <person name="Walker B."/>
            <person name="Young S."/>
            <person name="Zeng Q."/>
            <person name="Gargeya S."/>
            <person name="Fitzgerald M."/>
            <person name="Haas B."/>
            <person name="Abouelleil A."/>
            <person name="Allen A.W."/>
            <person name="Alvarado L."/>
            <person name="Arachchi H.M."/>
            <person name="Berlin A.M."/>
            <person name="Chapman S.B."/>
            <person name="Gainer-Dewar J."/>
            <person name="Goldberg J."/>
            <person name="Griggs A."/>
            <person name="Gujja S."/>
            <person name="Hansen M."/>
            <person name="Howarth C."/>
            <person name="Imamovic A."/>
            <person name="Ireland A."/>
            <person name="Larimer J."/>
            <person name="McCowan C."/>
            <person name="Murphy C."/>
            <person name="Pearson M."/>
            <person name="Poon T.W."/>
            <person name="Priest M."/>
            <person name="Roberts A."/>
            <person name="Saif S."/>
            <person name="Shea T."/>
            <person name="Sisk P."/>
            <person name="Sykes S."/>
            <person name="Wortman J."/>
            <person name="Nusbaum C."/>
            <person name="Birren B."/>
        </authorList>
    </citation>
    <scope>NUCLEOTIDE SEQUENCE [LARGE SCALE GENOMIC DNA]</scope>
    <source>
        <strain evidence="1 2">F0403</strain>
    </source>
</reference>
<dbReference type="HOGENOM" id="CLU_185392_0_0_12"/>
<accession>S3LP19</accession>